<dbReference type="Proteomes" id="UP000663855">
    <property type="component" value="Unassembled WGS sequence"/>
</dbReference>
<dbReference type="GO" id="GO:0030686">
    <property type="term" value="C:90S preribosome"/>
    <property type="evidence" value="ECO:0007669"/>
    <property type="project" value="TreeGrafter"/>
</dbReference>
<protein>
    <recommendedName>
        <fullName evidence="1">HEAT repeat-containing protein 1</fullName>
    </recommendedName>
</protein>
<dbReference type="GO" id="GO:0032040">
    <property type="term" value="C:small-subunit processome"/>
    <property type="evidence" value="ECO:0007669"/>
    <property type="project" value="TreeGrafter"/>
</dbReference>
<dbReference type="GO" id="GO:0030515">
    <property type="term" value="F:snoRNA binding"/>
    <property type="evidence" value="ECO:0007669"/>
    <property type="project" value="TreeGrafter"/>
</dbReference>
<dbReference type="GO" id="GO:0000462">
    <property type="term" value="P:maturation of SSU-rRNA from tricistronic rRNA transcript (SSU-rRNA, 5.8S rRNA, LSU-rRNA)"/>
    <property type="evidence" value="ECO:0007669"/>
    <property type="project" value="TreeGrafter"/>
</dbReference>
<comment type="caution">
    <text evidence="4">The sequence shown here is derived from an EMBL/GenBank/DDBJ whole genome shotgun (WGS) entry which is preliminary data.</text>
</comment>
<evidence type="ECO:0000256" key="1">
    <source>
        <dbReference type="RuleBase" id="RU367065"/>
    </source>
</evidence>
<dbReference type="Pfam" id="PF12397">
    <property type="entry name" value="U3snoRNP10"/>
    <property type="match status" value="1"/>
</dbReference>
<reference evidence="4" key="1">
    <citation type="submission" date="2021-02" db="EMBL/GenBank/DDBJ databases">
        <authorList>
            <person name="Nowell W R."/>
        </authorList>
    </citation>
    <scope>NUCLEOTIDE SEQUENCE</scope>
</reference>
<dbReference type="InterPro" id="IPR040191">
    <property type="entry name" value="UTP10"/>
</dbReference>
<name>A0A814NE23_9BILA</name>
<comment type="similarity">
    <text evidence="1">Belongs to the HEATR1/UTP10 family.</text>
</comment>
<evidence type="ECO:0000313" key="4">
    <source>
        <dbReference type="EMBL" id="CAF1090996.1"/>
    </source>
</evidence>
<evidence type="ECO:0000259" key="3">
    <source>
        <dbReference type="Pfam" id="PF23243"/>
    </source>
</evidence>
<dbReference type="PANTHER" id="PTHR13457:SF1">
    <property type="entry name" value="HEAT REPEAT-CONTAINING PROTEIN 1"/>
    <property type="match status" value="1"/>
</dbReference>
<dbReference type="GO" id="GO:0045943">
    <property type="term" value="P:positive regulation of transcription by RNA polymerase I"/>
    <property type="evidence" value="ECO:0007669"/>
    <property type="project" value="TreeGrafter"/>
</dbReference>
<feature type="domain" description="U3 small nucleolar RNA-associated protein 10 N-terminal" evidence="2">
    <location>
        <begin position="248"/>
        <end position="359"/>
    </location>
</feature>
<evidence type="ECO:0000259" key="2">
    <source>
        <dbReference type="Pfam" id="PF12397"/>
    </source>
</evidence>
<dbReference type="EMBL" id="CAJNOV010002163">
    <property type="protein sequence ID" value="CAF1090996.1"/>
    <property type="molecule type" value="Genomic_DNA"/>
</dbReference>
<proteinExistence type="inferred from homology"/>
<organism evidence="4 5">
    <name type="scientific">Rotaria magnacalcarata</name>
    <dbReference type="NCBI Taxonomy" id="392030"/>
    <lineage>
        <taxon>Eukaryota</taxon>
        <taxon>Metazoa</taxon>
        <taxon>Spiralia</taxon>
        <taxon>Gnathifera</taxon>
        <taxon>Rotifera</taxon>
        <taxon>Eurotatoria</taxon>
        <taxon>Bdelloidea</taxon>
        <taxon>Philodinida</taxon>
        <taxon>Philodinidae</taxon>
        <taxon>Rotaria</taxon>
    </lineage>
</organism>
<keyword evidence="1" id="KW-0698">rRNA processing</keyword>
<gene>
    <name evidence="4" type="ORF">CJN711_LOCUS6666</name>
</gene>
<keyword evidence="1" id="KW-0687">Ribonucleoprotein</keyword>
<evidence type="ECO:0000313" key="5">
    <source>
        <dbReference type="Proteomes" id="UP000663855"/>
    </source>
</evidence>
<dbReference type="InterPro" id="IPR056473">
    <property type="entry name" value="HEAT_Utp10/HEAT1"/>
</dbReference>
<feature type="domain" description="Utp10/HEAT1 HEAT-repeats" evidence="3">
    <location>
        <begin position="1294"/>
        <end position="1496"/>
    </location>
</feature>
<accession>A0A814NE23</accession>
<keyword evidence="1" id="KW-0539">Nucleus</keyword>
<dbReference type="PANTHER" id="PTHR13457">
    <property type="entry name" value="BAP28"/>
    <property type="match status" value="1"/>
</dbReference>
<comment type="subcellular location">
    <subcellularLocation>
        <location evidence="1">Nucleus</location>
        <location evidence="1">Nucleolus</location>
    </subcellularLocation>
</comment>
<keyword evidence="1" id="KW-0690">Ribosome biogenesis</keyword>
<comment type="function">
    <text evidence="1">Involved in nucleolar processing of pre-18S ribosomal RNA.</text>
</comment>
<dbReference type="Pfam" id="PF23243">
    <property type="entry name" value="HEAT_HEATR1"/>
    <property type="match status" value="1"/>
</dbReference>
<dbReference type="GO" id="GO:0034455">
    <property type="term" value="C:t-UTP complex"/>
    <property type="evidence" value="ECO:0007669"/>
    <property type="project" value="TreeGrafter"/>
</dbReference>
<sequence length="1617" mass="188141">MTSLKLQLSKLADAHTQWQLTDSENRKRASFLYDPKVASTLDRETIYCLGANGFEELCLLDSGFEEFERVLFSDTSLTFERSIQTKEVNDSLNQTIRRFLIRLSPYFLLSPAHKALEWLVHRFFIHFYNVDDLIRCILPYHEHNYFTRAVQMLRLSDKQSTWIWLESAQKAGTTIPGLVMANRCATDLGFFNFICDSVAMAVQEFGSSHSSLRVIMNFYLKTICSTILHSLSHKKKKKKKNSNEENFIAQFMPYLLKGLKSKCLDYKRATYLILSNLSNIFTFQTNIKDEILNVTSKGFSDDLIKENLLIISVFLNNQHHQSVPDRCFLKLCQLSNVAEEIFQLTNEVRIDNFLCGWFEQLLNHVLKDNHQMETDHEENFTSLIEKTLNTIKFNSAILTFIINCFIKQFNSKNNTYIVSLASIIERKYPIDFDDNIRQQTESCSTDEERKRIREFASMTAIGFKHQPLSDRGSLAICLNHPQAQLRIEALQRIREGIMAKQNIETEFLIDVLTSRLNDNEITVVHEALHLLEELQLTDNQQINDILQKLLQRENEDWSSVQQSIVRLLTLDPSSENKYLHLLFPTTSSELNLLNNLLENYKQKQTSSPLLKLAKKNFKSTTVDSLSTAIARFIQSIPISDDQSNILLPLLRQSDEILRLVEHFRPNWVKFAIIYVLLGIETIKQHANNEYNQLATIIVFKLLKSLSKEISPINAESTELTESKTLIDLHVIKKVPLTKTSYDFLWKLYIQALPKDNSQSSFTNDFLCECIQWLCSEEKISHLHLLFNEQFPLLNKLVLFLAEYYLNITEKNHEQELILKYIVKQSHTTEYTNLSIIILSFCLHSTYRPIRSSTLKIFQTKLKCSTNDFDAFIQSIKHHENEILTDSEYICYLISQLIQSIKLNEKKKRKLNSDSSSLISLFKITIDSNEDLNHKLKQQLNIHLLYLLKQCKHWSVFNEYRIDMENLLQLSEQNLAVHHNKIFIENIIHHMDYETLIHEQSFCFEIILQILKRSIKKSKALITIDIMTLALKQFTPEMFSSLSSDFEKQIQLIDECFSLWQRSKSAQLTSTIKTTLSKFNFDAKHFLTYWKTILEPNNQENTSNVQQNRLSNKKLIVSKTNESAPTNPINISISWKSLIASLELLHNDQLLITNRHELIRPLFVMLEKSLNQTEEFEQKTYIHQLCSTALLNLYTQLKSDECNPDIFNSEVVMECMRRTNDLHTTQQCLMLLSKGAQLFPEKLISMIMAMFAFVGDRLVRKDDLYSYQVMEKTIKTVIPSLYKEKNAEQRRPILAKITHVFVTSLAHLPAHRRQDIFRMLMESIGQDECLWFAPIQLFDSVLLSPINRKNEETLKKSLIEANEQMLSGFNQFPTSTILISLTRILNILLNLPDQITKHQSTPSTYSHLIDLRLYTTKHIHVFKYQLLAFVNNVLSADFFIKMIKRGLHQENELNYLNELIQTILHCLLWANKLSEDDVDITRYNKSILNKIYDCLNKSIALLNGSMFANIISNLLQQQQTNDKLQRKTLEILNNRLKDEFTPENELVLFLPHMDGLLSIINKYSTHEQEQTAQTALFSIKLLAKRLAEKHPTEFSSVSFNNFSNINRANDLKSSITVP</sequence>
<dbReference type="InterPro" id="IPR022125">
    <property type="entry name" value="U3snoRNP10_N"/>
</dbReference>